<feature type="domain" description="Transposable element P transposase-like RNase H" evidence="1">
    <location>
        <begin position="38"/>
        <end position="161"/>
    </location>
</feature>
<gene>
    <name evidence="3" type="primary">LOC106814229</name>
</gene>
<accession>A0ABM1EP92</accession>
<reference evidence="3" key="1">
    <citation type="submission" date="2025-08" db="UniProtKB">
        <authorList>
            <consortium name="RefSeq"/>
        </authorList>
    </citation>
    <scope>IDENTIFICATION</scope>
</reference>
<keyword evidence="2" id="KW-1185">Reference proteome</keyword>
<dbReference type="InterPro" id="IPR048365">
    <property type="entry name" value="TNP-like_RNaseH_N"/>
</dbReference>
<name>A0ABM1EP92_PRICU</name>
<evidence type="ECO:0000313" key="2">
    <source>
        <dbReference type="Proteomes" id="UP000695022"/>
    </source>
</evidence>
<organism evidence="2 3">
    <name type="scientific">Priapulus caudatus</name>
    <name type="common">Priapulid worm</name>
    <dbReference type="NCBI Taxonomy" id="37621"/>
    <lineage>
        <taxon>Eukaryota</taxon>
        <taxon>Metazoa</taxon>
        <taxon>Ecdysozoa</taxon>
        <taxon>Scalidophora</taxon>
        <taxon>Priapulida</taxon>
        <taxon>Priapulimorpha</taxon>
        <taxon>Priapulimorphida</taxon>
        <taxon>Priapulidae</taxon>
        <taxon>Priapulus</taxon>
    </lineage>
</organism>
<protein>
    <submittedName>
        <fullName evidence="3">Uncharacterized protein LOC106814229</fullName>
    </submittedName>
</protein>
<proteinExistence type="predicted"/>
<dbReference type="RefSeq" id="XP_014674013.1">
    <property type="nucleotide sequence ID" value="XM_014818527.1"/>
</dbReference>
<dbReference type="GeneID" id="106814229"/>
<dbReference type="Pfam" id="PF21787">
    <property type="entry name" value="TNP-like_RNaseH_N"/>
    <property type="match status" value="1"/>
</dbReference>
<sequence>MQGAFEVSGPSQANLRAAANSYRTFQDEAVRQGRPKPTGEGVLILDEVKVIGKLMWNSKNHEIYGLALTHNELTSLHDVYQSLDKQQKIQPAQNILQFLWRDLTSSFDVIGPYYPTEAAMDSKSTMTALLETMIICERHGFHVSAIVCDGASANLTTIKLLTTGKRGPSQQESDIQPWFANPFREHAKVYWIICPSHQLKNMINALHNSRQQGARDFTSLQPTEHGIGLVPFGWTAIQDLYKREVVRRDKGCLRMVPGLQKNFIVRDAWTKLNVKPAKIMQQERVLAELRTYAVPETSTLQPNDANNVLATAEYLTACNLMFEQGFLSHKTATATATGTVTATLKSGIEA</sequence>
<dbReference type="Proteomes" id="UP000695022">
    <property type="component" value="Unplaced"/>
</dbReference>
<evidence type="ECO:0000313" key="3">
    <source>
        <dbReference type="RefSeq" id="XP_014674013.1"/>
    </source>
</evidence>
<evidence type="ECO:0000259" key="1">
    <source>
        <dbReference type="Pfam" id="PF21787"/>
    </source>
</evidence>